<reference evidence="1 2" key="1">
    <citation type="submission" date="2018-06" db="EMBL/GenBank/DDBJ databases">
        <title>Comparative genomics reveals the genomic features of Rhizophagus irregularis, R. cerebriforme, R. diaphanum and Gigaspora rosea, and their symbiotic lifestyle signature.</title>
        <authorList>
            <person name="Morin E."/>
            <person name="San Clemente H."/>
            <person name="Chen E.C.H."/>
            <person name="De La Providencia I."/>
            <person name="Hainaut M."/>
            <person name="Kuo A."/>
            <person name="Kohler A."/>
            <person name="Murat C."/>
            <person name="Tang N."/>
            <person name="Roy S."/>
            <person name="Loubradou J."/>
            <person name="Henrissat B."/>
            <person name="Grigoriev I.V."/>
            <person name="Corradi N."/>
            <person name="Roux C."/>
            <person name="Martin F.M."/>
        </authorList>
    </citation>
    <scope>NUCLEOTIDE SEQUENCE [LARGE SCALE GENOMIC DNA]</scope>
    <source>
        <strain evidence="1 2">DAOM 194757</strain>
    </source>
</reference>
<evidence type="ECO:0000313" key="1">
    <source>
        <dbReference type="EMBL" id="RIB00311.1"/>
    </source>
</evidence>
<sequence length="165" mass="18441">MNSLPLESLLKFGTRTHDLAINTNSYTVNNNNSLINSILHFTSPANPNLDNYSTTSSVLPSYSNLKRDVSFSNITTVNSQTSGRRYNSEPIISFNAHDSTNSNFTSIFVPHGKATQKQVTELHDYDSLKCKRSSSSVYRSRVESEEERALASALRDNETLTSERI</sequence>
<organism evidence="1 2">
    <name type="scientific">Gigaspora rosea</name>
    <dbReference type="NCBI Taxonomy" id="44941"/>
    <lineage>
        <taxon>Eukaryota</taxon>
        <taxon>Fungi</taxon>
        <taxon>Fungi incertae sedis</taxon>
        <taxon>Mucoromycota</taxon>
        <taxon>Glomeromycotina</taxon>
        <taxon>Glomeromycetes</taxon>
        <taxon>Diversisporales</taxon>
        <taxon>Gigasporaceae</taxon>
        <taxon>Gigaspora</taxon>
    </lineage>
</organism>
<comment type="caution">
    <text evidence="1">The sequence shown here is derived from an EMBL/GenBank/DDBJ whole genome shotgun (WGS) entry which is preliminary data.</text>
</comment>
<dbReference type="Proteomes" id="UP000266673">
    <property type="component" value="Unassembled WGS sequence"/>
</dbReference>
<dbReference type="EMBL" id="QKWP01004546">
    <property type="protein sequence ID" value="RIB00311.1"/>
    <property type="molecule type" value="Genomic_DNA"/>
</dbReference>
<dbReference type="AlphaFoldDB" id="A0A397TSA4"/>
<protein>
    <submittedName>
        <fullName evidence="1">Uncharacterized protein</fullName>
    </submittedName>
</protein>
<evidence type="ECO:0000313" key="2">
    <source>
        <dbReference type="Proteomes" id="UP000266673"/>
    </source>
</evidence>
<name>A0A397TSA4_9GLOM</name>
<proteinExistence type="predicted"/>
<accession>A0A397TSA4</accession>
<gene>
    <name evidence="1" type="ORF">C2G38_2256762</name>
</gene>
<keyword evidence="2" id="KW-1185">Reference proteome</keyword>